<accession>A0A5N0DUM5</accession>
<dbReference type="OrthoDB" id="2679764at2"/>
<reference evidence="1 2" key="1">
    <citation type="submission" date="2019-09" db="EMBL/GenBank/DDBJ databases">
        <authorList>
            <person name="Wang X."/>
        </authorList>
    </citation>
    <scope>NUCLEOTIDE SEQUENCE [LARGE SCALE GENOMIC DNA]</scope>
    <source>
        <strain evidence="1 2">CICC 11023</strain>
    </source>
</reference>
<organism evidence="1 2">
    <name type="scientific">Nocardia colli</name>
    <dbReference type="NCBI Taxonomy" id="2545717"/>
    <lineage>
        <taxon>Bacteria</taxon>
        <taxon>Bacillati</taxon>
        <taxon>Actinomycetota</taxon>
        <taxon>Actinomycetes</taxon>
        <taxon>Mycobacteriales</taxon>
        <taxon>Nocardiaceae</taxon>
        <taxon>Nocardia</taxon>
    </lineage>
</organism>
<dbReference type="EMBL" id="VXLC01000035">
    <property type="protein sequence ID" value="KAA8880376.1"/>
    <property type="molecule type" value="Genomic_DNA"/>
</dbReference>
<sequence>MSSPQFVRHADFGDMVALLQQQQASKVDVVAPAASMRARDGMLELLDVPPVIDDNGVTDVAGLYLPTLAADSQIGTKLKIPAGYLRWLREEDRLDLYDTNVNGLLHGRLGPDATPDPDDRLFLLRLFTSGHPNRPGVLRACLSNRYGIVDNLDLLTAVMDGIRQVDVDVDIRSCDLSDSSMRCKVYSPQVSALAPHFLANYRNPFANPELEADRRRVAGELERWRPIAAREGMGYAPGDEPVVTAGFRFSNSETGHHAITLKPELVVQICGNGLSLPLFTYRKHHIGEKLATGAISWSQDTYRKELAVITAKTRDKVSEWLSIDFLNARVDELEQQAGAPVTAPDKTIEVLGKKLGFTELERTGVLSHFIAGGQLTAAGIANAVTSYSQTVADPDRADALDDLALTAMSLA</sequence>
<evidence type="ECO:0000313" key="2">
    <source>
        <dbReference type="Proteomes" id="UP000323876"/>
    </source>
</evidence>
<keyword evidence="2" id="KW-1185">Reference proteome</keyword>
<proteinExistence type="predicted"/>
<dbReference type="AlphaFoldDB" id="A0A5N0DUM5"/>
<gene>
    <name evidence="1" type="ORF">F3087_41635</name>
</gene>
<evidence type="ECO:0008006" key="3">
    <source>
        <dbReference type="Google" id="ProtNLM"/>
    </source>
</evidence>
<evidence type="ECO:0000313" key="1">
    <source>
        <dbReference type="EMBL" id="KAA8880376.1"/>
    </source>
</evidence>
<comment type="caution">
    <text evidence="1">The sequence shown here is derived from an EMBL/GenBank/DDBJ whole genome shotgun (WGS) entry which is preliminary data.</text>
</comment>
<dbReference type="RefSeq" id="WP_150407700.1">
    <property type="nucleotide sequence ID" value="NZ_VXLC01000035.1"/>
</dbReference>
<protein>
    <recommendedName>
        <fullName evidence="3">DUF932 domain-containing protein</fullName>
    </recommendedName>
</protein>
<dbReference type="Proteomes" id="UP000323876">
    <property type="component" value="Unassembled WGS sequence"/>
</dbReference>
<name>A0A5N0DUM5_9NOCA</name>